<gene>
    <name evidence="8" type="ORF">RFH988_LOCUS3513</name>
</gene>
<dbReference type="PANTHER" id="PTHR24369:SF210">
    <property type="entry name" value="CHAOPTIN-RELATED"/>
    <property type="match status" value="1"/>
</dbReference>
<dbReference type="InterPro" id="IPR050541">
    <property type="entry name" value="LRR_TM_domain-containing"/>
</dbReference>
<evidence type="ECO:0000256" key="5">
    <source>
        <dbReference type="SAM" id="Phobius"/>
    </source>
</evidence>
<reference evidence="8" key="1">
    <citation type="submission" date="2021-02" db="EMBL/GenBank/DDBJ databases">
        <authorList>
            <person name="Nowell W R."/>
        </authorList>
    </citation>
    <scope>NUCLEOTIDE SEQUENCE</scope>
</reference>
<feature type="transmembrane region" description="Helical" evidence="5">
    <location>
        <begin position="410"/>
        <end position="434"/>
    </location>
</feature>
<protein>
    <recommendedName>
        <fullName evidence="7">LRRCT domain-containing protein</fullName>
    </recommendedName>
</protein>
<dbReference type="Gene3D" id="3.80.10.10">
    <property type="entry name" value="Ribonuclease Inhibitor"/>
    <property type="match status" value="2"/>
</dbReference>
<dbReference type="OrthoDB" id="676979at2759"/>
<proteinExistence type="predicted"/>
<dbReference type="EMBL" id="CAJNOO010000084">
    <property type="protein sequence ID" value="CAF0792880.1"/>
    <property type="molecule type" value="Genomic_DNA"/>
</dbReference>
<feature type="region of interest" description="Disordered" evidence="4">
    <location>
        <begin position="510"/>
        <end position="542"/>
    </location>
</feature>
<keyword evidence="5" id="KW-1133">Transmembrane helix</keyword>
<evidence type="ECO:0000259" key="7">
    <source>
        <dbReference type="SMART" id="SM00082"/>
    </source>
</evidence>
<evidence type="ECO:0000256" key="6">
    <source>
        <dbReference type="SAM" id="SignalP"/>
    </source>
</evidence>
<keyword evidence="2 6" id="KW-0732">Signal</keyword>
<comment type="caution">
    <text evidence="8">The sequence shown here is derived from an EMBL/GenBank/DDBJ whole genome shotgun (WGS) entry which is preliminary data.</text>
</comment>
<evidence type="ECO:0000256" key="3">
    <source>
        <dbReference type="ARBA" id="ARBA00022737"/>
    </source>
</evidence>
<dbReference type="SUPFAM" id="SSF52058">
    <property type="entry name" value="L domain-like"/>
    <property type="match status" value="1"/>
</dbReference>
<feature type="domain" description="LRRCT" evidence="7">
    <location>
        <begin position="282"/>
        <end position="342"/>
    </location>
</feature>
<dbReference type="SMART" id="SM00082">
    <property type="entry name" value="LRRCT"/>
    <property type="match status" value="1"/>
</dbReference>
<evidence type="ECO:0000256" key="4">
    <source>
        <dbReference type="SAM" id="MobiDB-lite"/>
    </source>
</evidence>
<keyword evidence="1" id="KW-0433">Leucine-rich repeat</keyword>
<organism evidence="8 9">
    <name type="scientific">Rotaria sordida</name>
    <dbReference type="NCBI Taxonomy" id="392033"/>
    <lineage>
        <taxon>Eukaryota</taxon>
        <taxon>Metazoa</taxon>
        <taxon>Spiralia</taxon>
        <taxon>Gnathifera</taxon>
        <taxon>Rotifera</taxon>
        <taxon>Eurotatoria</taxon>
        <taxon>Bdelloidea</taxon>
        <taxon>Philodinida</taxon>
        <taxon>Philodinidae</taxon>
        <taxon>Rotaria</taxon>
    </lineage>
</organism>
<sequence>MQQKEFLVGFILILISLLVNFVQPSTLTNLCPGTSSCNCTLANNTNLDIVCSPTPVLTELPTLINEILQASVTQLRVSSSTVGNHGPLITLPTNMCTSYPNIAILDLSLNTITGLLNTSELACLGSNLINIDFSNNYIDDIDLNFFQITDRLQSINLSQNNLTTMPMIDQETFVNFPSTIILMNFSYNQIINADLWPLFVKTQKYMAIDMSNNLIENYTNQVPIYVKQFTETPDPRDFYLNNNQLKRLSDILLEQYGACSTISPISTAYFLVGISNILLTNNPLICDCESYYLVTYINDHIDDFPQLMNGSALLIQAICTSPESTFGQRYIFSNFSTSDSCQNYTLPNTTDIFCSVYSNETSLTLAPPTYWTSSTTIFTTIINGNQTTSNSDGNTGTNTDGSSRSTSPSWYIILGIVLGVALILFFIVLGGYLCKDRLFPQKYHSKLSLNGLKPRRASMSTSTCGVDDQDNGMLQLDDHGIHSDRVSVNGWSDKINPEQETQTCFQIVRTKPPSGLTRNPQNIRKTNSLQNSSRERKLSLSTSTEVATNTTNIVKGIPIPSISNKISSNDNPTISNTSTSELNMTSISLTPSKRAKLLPQVKNAIDADSANNNLLNTSAGAVITNQRQRRRSSMWLRKQHQNTITPLPTRPQSMIAHKNIFDNDDSTNEEVSSIPTMESLSSKSSKPPLRALPLLNITVVPAWIDDNIDQK</sequence>
<dbReference type="GO" id="GO:0005886">
    <property type="term" value="C:plasma membrane"/>
    <property type="evidence" value="ECO:0007669"/>
    <property type="project" value="TreeGrafter"/>
</dbReference>
<accession>A0A813S6L1</accession>
<dbReference type="InterPro" id="IPR032675">
    <property type="entry name" value="LRR_dom_sf"/>
</dbReference>
<feature type="region of interest" description="Disordered" evidence="4">
    <location>
        <begin position="663"/>
        <end position="686"/>
    </location>
</feature>
<evidence type="ECO:0000313" key="9">
    <source>
        <dbReference type="Proteomes" id="UP000663882"/>
    </source>
</evidence>
<evidence type="ECO:0000256" key="1">
    <source>
        <dbReference type="ARBA" id="ARBA00022614"/>
    </source>
</evidence>
<dbReference type="Proteomes" id="UP000663882">
    <property type="component" value="Unassembled WGS sequence"/>
</dbReference>
<feature type="signal peptide" evidence="6">
    <location>
        <begin position="1"/>
        <end position="24"/>
    </location>
</feature>
<keyword evidence="3" id="KW-0677">Repeat</keyword>
<name>A0A813S6L1_9BILA</name>
<dbReference type="PANTHER" id="PTHR24369">
    <property type="entry name" value="ANTIGEN BSP, PUTATIVE-RELATED"/>
    <property type="match status" value="1"/>
</dbReference>
<evidence type="ECO:0000313" key="8">
    <source>
        <dbReference type="EMBL" id="CAF0792880.1"/>
    </source>
</evidence>
<feature type="compositionally biased region" description="Polar residues" evidence="4">
    <location>
        <begin position="669"/>
        <end position="678"/>
    </location>
</feature>
<evidence type="ECO:0000256" key="2">
    <source>
        <dbReference type="ARBA" id="ARBA00022729"/>
    </source>
</evidence>
<dbReference type="AlphaFoldDB" id="A0A813S6L1"/>
<keyword evidence="5" id="KW-0472">Membrane</keyword>
<feature type="compositionally biased region" description="Polar residues" evidence="4">
    <location>
        <begin position="516"/>
        <end position="532"/>
    </location>
</feature>
<feature type="chain" id="PRO_5032280200" description="LRRCT domain-containing protein" evidence="6">
    <location>
        <begin position="25"/>
        <end position="711"/>
    </location>
</feature>
<dbReference type="InterPro" id="IPR000483">
    <property type="entry name" value="Cys-rich_flank_reg_C"/>
</dbReference>
<keyword evidence="5" id="KW-0812">Transmembrane</keyword>